<dbReference type="PROSITE" id="PS50135">
    <property type="entry name" value="ZF_ZZ_2"/>
    <property type="match status" value="2"/>
</dbReference>
<dbReference type="Proteomes" id="UP000054248">
    <property type="component" value="Unassembled WGS sequence"/>
</dbReference>
<keyword evidence="1" id="KW-0479">Metal-binding</keyword>
<feature type="compositionally biased region" description="Polar residues" evidence="5">
    <location>
        <begin position="559"/>
        <end position="568"/>
    </location>
</feature>
<feature type="domain" description="PB1" evidence="7">
    <location>
        <begin position="17"/>
        <end position="95"/>
    </location>
</feature>
<keyword evidence="2 4" id="KW-0863">Zinc-finger</keyword>
<dbReference type="SMART" id="SM00666">
    <property type="entry name" value="PB1"/>
    <property type="match status" value="1"/>
</dbReference>
<feature type="compositionally biased region" description="Basic and acidic residues" evidence="5">
    <location>
        <begin position="531"/>
        <end position="544"/>
    </location>
</feature>
<dbReference type="Pfam" id="PF00569">
    <property type="entry name" value="ZZ"/>
    <property type="match status" value="2"/>
</dbReference>
<dbReference type="Gene3D" id="3.10.20.90">
    <property type="entry name" value="Phosphatidylinositol 3-kinase Catalytic Subunit, Chain A, domain 1"/>
    <property type="match status" value="1"/>
</dbReference>
<evidence type="ECO:0000259" key="6">
    <source>
        <dbReference type="PROSITE" id="PS50135"/>
    </source>
</evidence>
<dbReference type="InterPro" id="IPR053793">
    <property type="entry name" value="PB1-like"/>
</dbReference>
<evidence type="ECO:0000256" key="5">
    <source>
        <dbReference type="SAM" id="MobiDB-lite"/>
    </source>
</evidence>
<dbReference type="GO" id="GO:0035973">
    <property type="term" value="P:aggrephagy"/>
    <property type="evidence" value="ECO:0007669"/>
    <property type="project" value="TreeGrafter"/>
</dbReference>
<dbReference type="GO" id="GO:0008270">
    <property type="term" value="F:zinc ion binding"/>
    <property type="evidence" value="ECO:0007669"/>
    <property type="project" value="UniProtKB-KW"/>
</dbReference>
<dbReference type="STRING" id="1051891.A0A0C3QIT4"/>
<evidence type="ECO:0000313" key="8">
    <source>
        <dbReference type="EMBL" id="KIO32050.1"/>
    </source>
</evidence>
<feature type="compositionally biased region" description="Polar residues" evidence="5">
    <location>
        <begin position="219"/>
        <end position="230"/>
    </location>
</feature>
<feature type="region of interest" description="Disordered" evidence="5">
    <location>
        <begin position="520"/>
        <end position="596"/>
    </location>
</feature>
<evidence type="ECO:0000256" key="1">
    <source>
        <dbReference type="ARBA" id="ARBA00022723"/>
    </source>
</evidence>
<dbReference type="GO" id="GO:0044753">
    <property type="term" value="C:amphisome"/>
    <property type="evidence" value="ECO:0007669"/>
    <property type="project" value="TreeGrafter"/>
</dbReference>
<reference evidence="8 9" key="1">
    <citation type="submission" date="2014-04" db="EMBL/GenBank/DDBJ databases">
        <authorList>
            <consortium name="DOE Joint Genome Institute"/>
            <person name="Kuo A."/>
            <person name="Girlanda M."/>
            <person name="Perotto S."/>
            <person name="Kohler A."/>
            <person name="Nagy L.G."/>
            <person name="Floudas D."/>
            <person name="Copeland A."/>
            <person name="Barry K.W."/>
            <person name="Cichocki N."/>
            <person name="Veneault-Fourrey C."/>
            <person name="LaButti K."/>
            <person name="Lindquist E.A."/>
            <person name="Lipzen A."/>
            <person name="Lundell T."/>
            <person name="Morin E."/>
            <person name="Murat C."/>
            <person name="Sun H."/>
            <person name="Tunlid A."/>
            <person name="Henrissat B."/>
            <person name="Grigoriev I.V."/>
            <person name="Hibbett D.S."/>
            <person name="Martin F."/>
            <person name="Nordberg H.P."/>
            <person name="Cantor M.N."/>
            <person name="Hua S.X."/>
        </authorList>
    </citation>
    <scope>NUCLEOTIDE SEQUENCE [LARGE SCALE GENOMIC DNA]</scope>
    <source>
        <strain evidence="8 9">MUT 4182</strain>
    </source>
</reference>
<feature type="domain" description="ZZ-type" evidence="6">
    <location>
        <begin position="933"/>
        <end position="990"/>
    </location>
</feature>
<organism evidence="8 9">
    <name type="scientific">Tulasnella calospora MUT 4182</name>
    <dbReference type="NCBI Taxonomy" id="1051891"/>
    <lineage>
        <taxon>Eukaryota</taxon>
        <taxon>Fungi</taxon>
        <taxon>Dikarya</taxon>
        <taxon>Basidiomycota</taxon>
        <taxon>Agaricomycotina</taxon>
        <taxon>Agaricomycetes</taxon>
        <taxon>Cantharellales</taxon>
        <taxon>Tulasnellaceae</taxon>
        <taxon>Tulasnella</taxon>
    </lineage>
</organism>
<dbReference type="InterPro" id="IPR000270">
    <property type="entry name" value="PB1_dom"/>
</dbReference>
<dbReference type="CDD" id="cd02340">
    <property type="entry name" value="ZZ_NBR1_like"/>
    <property type="match status" value="2"/>
</dbReference>
<feature type="region of interest" description="Disordered" evidence="5">
    <location>
        <begin position="287"/>
        <end position="314"/>
    </location>
</feature>
<sequence length="1100" mass="118732">MSSEYGGSSFSDMPDRPLIVKCFFDRSLKRISFASAVNCTFERLRQKVEQSFSLSACLFTISYTDDDGETTAIANDYDLLEAIQYFQAGDDVPSSAASAASGRSGMGRRITLRVQVAVDYDGPSLSDTSSLASMEEYRHGGSSHSPPSIDSFRGGSISGFSEELDEETRTVLSFGPVVSATSPPQHLPMPPGYRLPGHSVPSVATSPPSPPLSDPLDLETQSQQSQSGNRSVRFDERRGAPRLGSEISFSSAPPNREQLSAGGSSPASHGRTTEFSTTPTAVFQQLKLSDQSSRSSAAGSSVGGPSAFTQNSRKVQWLQEQNARSLRTMIGEAAPSSSSDTSSLLFEEGVVGQASTGMQGDLALEQDLRGRFYYAYTSDSQSGYMQSDDMDEPGSALDRRISTSSQNLAWLRNHRAAPGRPSSMSLRMTAAQFQASSKGMSVPNKTAASAYERTLPNDLGELALDDLELSAIPPEVLPFLDPASDTFTPPTMVTDCSCCGVELDTFRYICSICGEKTAHPKGENPFANDHSVSDEGHGELDPKGKGKAYASRLSDDNTRSPTGPQHSATYPPLSQIPGYQQLPSPSPASSLTFLNEPEPMRSPLAALSSLFRSKPRGFRKVESKASLPCSSGSERSNLSVLSLPETAVNSGSISPTSPRSERQRSITSAFEQGYELCSSCIYTAGVSHAYEATLATPSGSSNGSIGSTLSLHSSPSSPDETESSLRRSAPAQKGRTRHAFIENVWDGSAWTAIGASCPSFNLCRGCYSQVHEIHPAHVFLSVPSKPKAPTPSPTSPTKPNRESTIDEQSLKHPDVSCFNCGLDILGARFHCAVCESVDICQNCESAGLPGNLTTNTEGGHDSSHIMIKIPYPLDSAEVAIASRRARVLWSERDAATIDATTKRITPRSRSNSVDSSYATTVVATGRREPNLLDHHVKCNGCNINIVGPRYQCANCPSYPVSYNLCAECERSSFVIHPFPHVFLKFNRRVDHPVQTPHPLLPVLYEIPADGDFMDSIGNAANYVHEIAYCDLCMTPIRGVWYRCGHCNSDLCDFHEHTHNEDHSFIVIKAKASLGVLQDLWDFENPSSNAPLLQPVFNPRQ</sequence>
<dbReference type="PROSITE" id="PS51745">
    <property type="entry name" value="PB1"/>
    <property type="match status" value="1"/>
</dbReference>
<feature type="region of interest" description="Disordered" evidence="5">
    <location>
        <begin position="135"/>
        <end position="159"/>
    </location>
</feature>
<dbReference type="SMART" id="SM00291">
    <property type="entry name" value="ZnF_ZZ"/>
    <property type="match status" value="3"/>
</dbReference>
<evidence type="ECO:0000256" key="4">
    <source>
        <dbReference type="PROSITE-ProRule" id="PRU00228"/>
    </source>
</evidence>
<feature type="region of interest" description="Disordered" evidence="5">
    <location>
        <begin position="781"/>
        <end position="807"/>
    </location>
</feature>
<dbReference type="GO" id="GO:0007032">
    <property type="term" value="P:endosome organization"/>
    <property type="evidence" value="ECO:0007669"/>
    <property type="project" value="TreeGrafter"/>
</dbReference>
<proteinExistence type="predicted"/>
<dbReference type="GO" id="GO:0005080">
    <property type="term" value="F:protein kinase C binding"/>
    <property type="evidence" value="ECO:0007669"/>
    <property type="project" value="TreeGrafter"/>
</dbReference>
<dbReference type="SUPFAM" id="SSF57850">
    <property type="entry name" value="RING/U-box"/>
    <property type="match status" value="3"/>
</dbReference>
<dbReference type="OrthoDB" id="661148at2759"/>
<evidence type="ECO:0008006" key="10">
    <source>
        <dbReference type="Google" id="ProtNLM"/>
    </source>
</evidence>
<feature type="compositionally biased region" description="Polar residues" evidence="5">
    <location>
        <begin position="647"/>
        <end position="658"/>
    </location>
</feature>
<dbReference type="GO" id="GO:0016235">
    <property type="term" value="C:aggresome"/>
    <property type="evidence" value="ECO:0007669"/>
    <property type="project" value="TreeGrafter"/>
</dbReference>
<dbReference type="Gene3D" id="3.30.60.90">
    <property type="match status" value="2"/>
</dbReference>
<feature type="region of interest" description="Disordered" evidence="5">
    <location>
        <begin position="176"/>
        <end position="274"/>
    </location>
</feature>
<feature type="domain" description="ZZ-type" evidence="6">
    <location>
        <begin position="812"/>
        <end position="874"/>
    </location>
</feature>
<feature type="region of interest" description="Disordered" evidence="5">
    <location>
        <begin position="622"/>
        <end position="664"/>
    </location>
</feature>
<feature type="compositionally biased region" description="Low complexity" evidence="5">
    <location>
        <begin position="703"/>
        <end position="718"/>
    </location>
</feature>
<evidence type="ECO:0000259" key="7">
    <source>
        <dbReference type="PROSITE" id="PS51745"/>
    </source>
</evidence>
<dbReference type="HOGENOM" id="CLU_007319_0_0_1"/>
<keyword evidence="9" id="KW-1185">Reference proteome</keyword>
<dbReference type="PANTHER" id="PTHR15090">
    <property type="entry name" value="SEQUESTOSOME 1-RELATED"/>
    <property type="match status" value="1"/>
</dbReference>
<dbReference type="Pfam" id="PF00564">
    <property type="entry name" value="PB1"/>
    <property type="match status" value="1"/>
</dbReference>
<dbReference type="GO" id="GO:0000423">
    <property type="term" value="P:mitophagy"/>
    <property type="evidence" value="ECO:0007669"/>
    <property type="project" value="TreeGrafter"/>
</dbReference>
<dbReference type="PANTHER" id="PTHR15090:SF0">
    <property type="entry name" value="SEQUESTOSOME-1"/>
    <property type="match status" value="1"/>
</dbReference>
<dbReference type="EMBL" id="KN822958">
    <property type="protein sequence ID" value="KIO32050.1"/>
    <property type="molecule type" value="Genomic_DNA"/>
</dbReference>
<protein>
    <recommendedName>
        <fullName evidence="10">ZZ-type domain-containing protein</fullName>
    </recommendedName>
</protein>
<gene>
    <name evidence="8" type="ORF">M407DRAFT_19077</name>
</gene>
<accession>A0A0C3QIT4</accession>
<feature type="compositionally biased region" description="Pro residues" evidence="5">
    <location>
        <begin position="786"/>
        <end position="796"/>
    </location>
</feature>
<name>A0A0C3QIT4_9AGAM</name>
<dbReference type="SUPFAM" id="SSF54277">
    <property type="entry name" value="CAD &amp; PB1 domains"/>
    <property type="match status" value="1"/>
</dbReference>
<dbReference type="GO" id="GO:0070530">
    <property type="term" value="F:K63-linked polyubiquitin modification-dependent protein binding"/>
    <property type="evidence" value="ECO:0007669"/>
    <property type="project" value="TreeGrafter"/>
</dbReference>
<evidence type="ECO:0000313" key="9">
    <source>
        <dbReference type="Proteomes" id="UP000054248"/>
    </source>
</evidence>
<feature type="region of interest" description="Disordered" evidence="5">
    <location>
        <begin position="697"/>
        <end position="734"/>
    </location>
</feature>
<evidence type="ECO:0000256" key="2">
    <source>
        <dbReference type="ARBA" id="ARBA00022771"/>
    </source>
</evidence>
<evidence type="ECO:0000256" key="3">
    <source>
        <dbReference type="ARBA" id="ARBA00022833"/>
    </source>
</evidence>
<dbReference type="InterPro" id="IPR052260">
    <property type="entry name" value="Autophagy_Rcpt_SigReg"/>
</dbReference>
<dbReference type="InterPro" id="IPR000433">
    <property type="entry name" value="Znf_ZZ"/>
</dbReference>
<dbReference type="AlphaFoldDB" id="A0A0C3QIT4"/>
<feature type="compositionally biased region" description="Polar residues" evidence="5">
    <location>
        <begin position="247"/>
        <end position="267"/>
    </location>
</feature>
<feature type="compositionally biased region" description="Polar residues" evidence="5">
    <location>
        <begin position="628"/>
        <end position="640"/>
    </location>
</feature>
<dbReference type="InterPro" id="IPR043145">
    <property type="entry name" value="Znf_ZZ_sf"/>
</dbReference>
<reference evidence="9" key="2">
    <citation type="submission" date="2015-01" db="EMBL/GenBank/DDBJ databases">
        <title>Evolutionary Origins and Diversification of the Mycorrhizal Mutualists.</title>
        <authorList>
            <consortium name="DOE Joint Genome Institute"/>
            <consortium name="Mycorrhizal Genomics Consortium"/>
            <person name="Kohler A."/>
            <person name="Kuo A."/>
            <person name="Nagy L.G."/>
            <person name="Floudas D."/>
            <person name="Copeland A."/>
            <person name="Barry K.W."/>
            <person name="Cichocki N."/>
            <person name="Veneault-Fourrey C."/>
            <person name="LaButti K."/>
            <person name="Lindquist E.A."/>
            <person name="Lipzen A."/>
            <person name="Lundell T."/>
            <person name="Morin E."/>
            <person name="Murat C."/>
            <person name="Riley R."/>
            <person name="Ohm R."/>
            <person name="Sun H."/>
            <person name="Tunlid A."/>
            <person name="Henrissat B."/>
            <person name="Grigoriev I.V."/>
            <person name="Hibbett D.S."/>
            <person name="Martin F."/>
        </authorList>
    </citation>
    <scope>NUCLEOTIDE SEQUENCE [LARGE SCALE GENOMIC DNA]</scope>
    <source>
        <strain evidence="9">MUT 4182</strain>
    </source>
</reference>
<feature type="compositionally biased region" description="Low complexity" evidence="5">
    <location>
        <begin position="289"/>
        <end position="307"/>
    </location>
</feature>
<keyword evidence="3" id="KW-0862">Zinc</keyword>